<organism evidence="3 4">
    <name type="scientific">Actinophytocola xinjiangensis</name>
    <dbReference type="NCBI Taxonomy" id="485602"/>
    <lineage>
        <taxon>Bacteria</taxon>
        <taxon>Bacillati</taxon>
        <taxon>Actinomycetota</taxon>
        <taxon>Actinomycetes</taxon>
        <taxon>Pseudonocardiales</taxon>
        <taxon>Pseudonocardiaceae</taxon>
    </lineage>
</organism>
<dbReference type="EMBL" id="MSIF01000030">
    <property type="protein sequence ID" value="OLF05354.1"/>
    <property type="molecule type" value="Genomic_DNA"/>
</dbReference>
<comment type="caution">
    <text evidence="3">The sequence shown here is derived from an EMBL/GenBank/DDBJ whole genome shotgun (WGS) entry which is preliminary data.</text>
</comment>
<accession>A0A7Z1AVI5</accession>
<dbReference type="GO" id="GO:0005829">
    <property type="term" value="C:cytosol"/>
    <property type="evidence" value="ECO:0007669"/>
    <property type="project" value="TreeGrafter"/>
</dbReference>
<dbReference type="InterPro" id="IPR050766">
    <property type="entry name" value="Bact_Lucif_Oxidored"/>
</dbReference>
<dbReference type="Proteomes" id="UP000185696">
    <property type="component" value="Unassembled WGS sequence"/>
</dbReference>
<dbReference type="RefSeq" id="WP_075137667.1">
    <property type="nucleotide sequence ID" value="NZ_MSIF01000030.1"/>
</dbReference>
<name>A0A7Z1AVI5_9PSEU</name>
<dbReference type="Pfam" id="PF00296">
    <property type="entry name" value="Bac_luciferase"/>
    <property type="match status" value="1"/>
</dbReference>
<dbReference type="NCBIfam" id="TIGR03558">
    <property type="entry name" value="oxido_grp_1"/>
    <property type="match status" value="1"/>
</dbReference>
<feature type="domain" description="Luciferase-like" evidence="2">
    <location>
        <begin position="33"/>
        <end position="316"/>
    </location>
</feature>
<evidence type="ECO:0000256" key="1">
    <source>
        <dbReference type="ARBA" id="ARBA00007789"/>
    </source>
</evidence>
<gene>
    <name evidence="3" type="ORF">BLA60_36635</name>
</gene>
<comment type="similarity">
    <text evidence="1">To bacterial alkanal monooxygenase alpha and beta chains.</text>
</comment>
<dbReference type="InterPro" id="IPR036661">
    <property type="entry name" value="Luciferase-like_sf"/>
</dbReference>
<dbReference type="CDD" id="cd00347">
    <property type="entry name" value="Flavin_utilizing_monoxygenases"/>
    <property type="match status" value="1"/>
</dbReference>
<dbReference type="InterPro" id="IPR011251">
    <property type="entry name" value="Luciferase-like_dom"/>
</dbReference>
<dbReference type="OrthoDB" id="9780518at2"/>
<dbReference type="GO" id="GO:0016705">
    <property type="term" value="F:oxidoreductase activity, acting on paired donors, with incorporation or reduction of molecular oxygen"/>
    <property type="evidence" value="ECO:0007669"/>
    <property type="project" value="InterPro"/>
</dbReference>
<reference evidence="3 4" key="1">
    <citation type="submission" date="2016-12" db="EMBL/GenBank/DDBJ databases">
        <title>The draft genome sequence of Actinophytocola xinjiangensis.</title>
        <authorList>
            <person name="Wang W."/>
            <person name="Yuan L."/>
        </authorList>
    </citation>
    <scope>NUCLEOTIDE SEQUENCE [LARGE SCALE GENOMIC DNA]</scope>
    <source>
        <strain evidence="3 4">CGMCC 4.4663</strain>
    </source>
</reference>
<sequence>MRGRNRGGRRLPRNVSDVPLSVLELAPLAKNATATEALAATTALARRVEELGYRRIWVAEHHNMPSIASSSPAVLIAHLAAATSTIRVGSGGVMLPNHAPLVVAEQFGTLEALHPGRIDLGIGRAPGTDQRTALALRRTMAGLSAEGFPQELADLIGYFEGGDGQIVAVPGRGNEPAIWLLGSSGFSAQLAGLLGLPFSFAHHFSSANTVPALELYRSNFRPSRWLGRPYATIAVNAICADTDEQARYLSGPASLAFLKLRTGKPEALVSPEEAAAYPYTDQERAFAEDRFADQAVGSPETVRTQLRGLLDRTGADELMLTTMVYDVHDRIRSFELIAEKVAAGLAGR</sequence>
<dbReference type="InterPro" id="IPR019949">
    <property type="entry name" value="CmoO-like"/>
</dbReference>
<evidence type="ECO:0000313" key="4">
    <source>
        <dbReference type="Proteomes" id="UP000185696"/>
    </source>
</evidence>
<dbReference type="PANTHER" id="PTHR30137:SF6">
    <property type="entry name" value="LUCIFERASE-LIKE MONOOXYGENASE"/>
    <property type="match status" value="1"/>
</dbReference>
<evidence type="ECO:0000313" key="3">
    <source>
        <dbReference type="EMBL" id="OLF05354.1"/>
    </source>
</evidence>
<proteinExistence type="predicted"/>
<keyword evidence="4" id="KW-1185">Reference proteome</keyword>
<dbReference type="FunFam" id="3.20.20.30:FF:000002">
    <property type="entry name" value="LLM class flavin-dependent oxidoreductase"/>
    <property type="match status" value="1"/>
</dbReference>
<dbReference type="GO" id="GO:0004497">
    <property type="term" value="F:monooxygenase activity"/>
    <property type="evidence" value="ECO:0007669"/>
    <property type="project" value="UniProtKB-KW"/>
</dbReference>
<evidence type="ECO:0000259" key="2">
    <source>
        <dbReference type="Pfam" id="PF00296"/>
    </source>
</evidence>
<keyword evidence="3" id="KW-0503">Monooxygenase</keyword>
<dbReference type="AlphaFoldDB" id="A0A7Z1AVI5"/>
<protein>
    <submittedName>
        <fullName evidence="3">Alkanal monooxygenase</fullName>
    </submittedName>
</protein>
<dbReference type="SUPFAM" id="SSF51679">
    <property type="entry name" value="Bacterial luciferase-like"/>
    <property type="match status" value="1"/>
</dbReference>
<keyword evidence="3" id="KW-0560">Oxidoreductase</keyword>
<dbReference type="Gene3D" id="3.20.20.30">
    <property type="entry name" value="Luciferase-like domain"/>
    <property type="match status" value="1"/>
</dbReference>
<dbReference type="PANTHER" id="PTHR30137">
    <property type="entry name" value="LUCIFERASE-LIKE MONOOXYGENASE"/>
    <property type="match status" value="1"/>
</dbReference>